<dbReference type="Proteomes" id="UP000002148">
    <property type="component" value="Chromosome"/>
</dbReference>
<name>A3CQS5_STRSV</name>
<proteinExistence type="predicted"/>
<sequence>MTHYNIKDIKLLKIQISQPFQQKNRQLGGSYREIIMKKKSFRISKQS</sequence>
<dbReference type="EMBL" id="CP000387">
    <property type="protein sequence ID" value="ABN45530.1"/>
    <property type="molecule type" value="Genomic_DNA"/>
</dbReference>
<dbReference type="STRING" id="388919.SSA_2162"/>
<reference evidence="1 2" key="1">
    <citation type="journal article" date="2007" name="J. Bacteriol.">
        <title>Genome of the opportunistic pathogen Streptococcus sanguinis.</title>
        <authorList>
            <person name="Xu P."/>
            <person name="Alves J.M."/>
            <person name="Kitten T."/>
            <person name="Brown A."/>
            <person name="Chen Z."/>
            <person name="Ozaki L.S."/>
            <person name="Manque P."/>
            <person name="Ge X."/>
            <person name="Serrano M.G."/>
            <person name="Puiu D."/>
            <person name="Hendricks S."/>
            <person name="Wang Y."/>
            <person name="Chaplin M.D."/>
            <person name="Akan D."/>
            <person name="Paik S."/>
            <person name="Peterson D.L."/>
            <person name="Macrina F.L."/>
            <person name="Buck G.A."/>
        </authorList>
    </citation>
    <scope>NUCLEOTIDE SEQUENCE [LARGE SCALE GENOMIC DNA]</scope>
    <source>
        <strain evidence="1 2">SK36</strain>
    </source>
</reference>
<dbReference type="PATRIC" id="fig|388919.9.peg.2049"/>
<dbReference type="HOGENOM" id="CLU_211086_0_0_9"/>
<keyword evidence="2" id="KW-1185">Reference proteome</keyword>
<dbReference type="KEGG" id="ssa:SSA_2162"/>
<evidence type="ECO:0000313" key="1">
    <source>
        <dbReference type="EMBL" id="ABN45530.1"/>
    </source>
</evidence>
<dbReference type="AlphaFoldDB" id="A3CQS5"/>
<accession>A3CQS5</accession>
<gene>
    <name evidence="1" type="ordered locus">SSA_2162</name>
</gene>
<organism evidence="1 2">
    <name type="scientific">Streptococcus sanguinis (strain SK36)</name>
    <dbReference type="NCBI Taxonomy" id="388919"/>
    <lineage>
        <taxon>Bacteria</taxon>
        <taxon>Bacillati</taxon>
        <taxon>Bacillota</taxon>
        <taxon>Bacilli</taxon>
        <taxon>Lactobacillales</taxon>
        <taxon>Streptococcaceae</taxon>
        <taxon>Streptococcus</taxon>
    </lineage>
</organism>
<protein>
    <submittedName>
        <fullName evidence="1">Uncharacterized protein</fullName>
    </submittedName>
</protein>
<evidence type="ECO:0000313" key="2">
    <source>
        <dbReference type="Proteomes" id="UP000002148"/>
    </source>
</evidence>